<protein>
    <submittedName>
        <fullName evidence="1">Uncharacterized protein</fullName>
    </submittedName>
</protein>
<evidence type="ECO:0000313" key="1">
    <source>
        <dbReference type="EMBL" id="QFI71510.1"/>
    </source>
</evidence>
<organism evidence="1 2">
    <name type="scientific">Bradyrhizobium betae</name>
    <dbReference type="NCBI Taxonomy" id="244734"/>
    <lineage>
        <taxon>Bacteria</taxon>
        <taxon>Pseudomonadati</taxon>
        <taxon>Pseudomonadota</taxon>
        <taxon>Alphaproteobacteria</taxon>
        <taxon>Hyphomicrobiales</taxon>
        <taxon>Nitrobacteraceae</taxon>
        <taxon>Bradyrhizobium</taxon>
    </lineage>
</organism>
<evidence type="ECO:0000313" key="2">
    <source>
        <dbReference type="Proteomes" id="UP000325641"/>
    </source>
</evidence>
<proteinExistence type="predicted"/>
<dbReference type="RefSeq" id="WP_151642413.1">
    <property type="nucleotide sequence ID" value="NZ_CP044543.1"/>
</dbReference>
<gene>
    <name evidence="1" type="ORF">F8237_03480</name>
</gene>
<name>A0A5P6NZP2_9BRAD</name>
<dbReference type="KEGG" id="bbet:F8237_03480"/>
<dbReference type="EMBL" id="CP044543">
    <property type="protein sequence ID" value="QFI71510.1"/>
    <property type="molecule type" value="Genomic_DNA"/>
</dbReference>
<dbReference type="Proteomes" id="UP000325641">
    <property type="component" value="Chromosome"/>
</dbReference>
<dbReference type="OrthoDB" id="8247377at2"/>
<dbReference type="AlphaFoldDB" id="A0A5P6NZP2"/>
<accession>A0A5P6NZP2</accession>
<reference evidence="2" key="1">
    <citation type="submission" date="2019-10" db="EMBL/GenBank/DDBJ databases">
        <title>Complete Genome Sequence of Bradyrhizobium betae type strain PL7HG1T.</title>
        <authorList>
            <person name="Bromfield E.S.P."/>
            <person name="Cloutier S."/>
        </authorList>
    </citation>
    <scope>NUCLEOTIDE SEQUENCE [LARGE SCALE GENOMIC DNA]</scope>
    <source>
        <strain evidence="2">PL7HG1</strain>
    </source>
</reference>
<sequence>MTEKRNRVRQVDSLAERLAADASRLLEQASCLEPGAEREALLKKAHRNKMAADINACLTSPARRLPT</sequence>